<dbReference type="Gene3D" id="3.40.190.10">
    <property type="entry name" value="Periplasmic binding protein-like II"/>
    <property type="match status" value="2"/>
</dbReference>
<protein>
    <submittedName>
        <fullName evidence="2">Amino acid ABC transporter substrate-binding protein</fullName>
    </submittedName>
</protein>
<evidence type="ECO:0000259" key="1">
    <source>
        <dbReference type="SMART" id="SM00062"/>
    </source>
</evidence>
<comment type="caution">
    <text evidence="2">The sequence shown here is derived from an EMBL/GenBank/DDBJ whole genome shotgun (WGS) entry which is preliminary data.</text>
</comment>
<accession>A0A2T5PDT0</accession>
<gene>
    <name evidence="2" type="ORF">DBO85_03760</name>
</gene>
<feature type="domain" description="Solute-binding protein family 3/N-terminal" evidence="1">
    <location>
        <begin position="6"/>
        <end position="226"/>
    </location>
</feature>
<organism evidence="2 3">
    <name type="scientific">Pseudomonas mangrovi</name>
    <dbReference type="NCBI Taxonomy" id="2161748"/>
    <lineage>
        <taxon>Bacteria</taxon>
        <taxon>Pseudomonadati</taxon>
        <taxon>Pseudomonadota</taxon>
        <taxon>Gammaproteobacteria</taxon>
        <taxon>Pseudomonadales</taxon>
        <taxon>Pseudomonadaceae</taxon>
        <taxon>Pseudomonas</taxon>
    </lineage>
</organism>
<evidence type="ECO:0000313" key="2">
    <source>
        <dbReference type="EMBL" id="PTU75888.1"/>
    </source>
</evidence>
<dbReference type="InterPro" id="IPR001638">
    <property type="entry name" value="Solute-binding_3/MltF_N"/>
</dbReference>
<dbReference type="OrthoDB" id="245568at2"/>
<proteinExistence type="predicted"/>
<sequence length="226" mass="25790">MADGHALRVGFGTHKPPYVFEGEQRGLEVEIVAAAMQAAGLSMKVEHAPMERLQLMLSRHQLDAMATTNARGSVEEHLSQPYLQYSNMAVALSSRQLRIERIADLSQYSVSAFQRARFLLGDEFRQMAQSNPRYREEPRQITRNRLLYSGRIDVAIGDPRIFRYLDALVAEQVDTSQALTWYPLFPPSDYQVGFLDPQLRDRFDEGLALIRDNGVYADIQRRYAGH</sequence>
<dbReference type="SMART" id="SM00062">
    <property type="entry name" value="PBPb"/>
    <property type="match status" value="1"/>
</dbReference>
<reference evidence="2 3" key="1">
    <citation type="submission" date="2018-04" db="EMBL/GenBank/DDBJ databases">
        <title>Pseudomonas sp. nov., isolated from mangrove soil.</title>
        <authorList>
            <person name="Chen C."/>
        </authorList>
    </citation>
    <scope>NUCLEOTIDE SEQUENCE [LARGE SCALE GENOMIC DNA]</scope>
    <source>
        <strain evidence="2 3">TC-11</strain>
    </source>
</reference>
<name>A0A2T5PDT0_9PSED</name>
<dbReference type="Pfam" id="PF00497">
    <property type="entry name" value="SBP_bac_3"/>
    <property type="match status" value="1"/>
</dbReference>
<dbReference type="Proteomes" id="UP000244064">
    <property type="component" value="Unassembled WGS sequence"/>
</dbReference>
<dbReference type="AlphaFoldDB" id="A0A2T5PDT0"/>
<evidence type="ECO:0000313" key="3">
    <source>
        <dbReference type="Proteomes" id="UP000244064"/>
    </source>
</evidence>
<dbReference type="EMBL" id="QASN01000006">
    <property type="protein sequence ID" value="PTU75888.1"/>
    <property type="molecule type" value="Genomic_DNA"/>
</dbReference>
<keyword evidence="3" id="KW-1185">Reference proteome</keyword>
<dbReference type="SUPFAM" id="SSF53850">
    <property type="entry name" value="Periplasmic binding protein-like II"/>
    <property type="match status" value="1"/>
</dbReference>